<dbReference type="AlphaFoldDB" id="A0A841QA84"/>
<evidence type="ECO:0000259" key="1">
    <source>
        <dbReference type="PROSITE" id="PS51819"/>
    </source>
</evidence>
<sequence length="116" mass="12842">MGRVIGFELNSQDPKKASAFYAKVFGWQVSSQQWDYYPVKTGKGEQLGIDGGIAKGPGDFPHGSRIQIEVDCIDESIRSAKDNGAMVIREKMEFESFYLAYLVDPTGLGFGLVQQK</sequence>
<dbReference type="InterPro" id="IPR037523">
    <property type="entry name" value="VOC_core"/>
</dbReference>
<comment type="caution">
    <text evidence="2">The sequence shown here is derived from an EMBL/GenBank/DDBJ whole genome shotgun (WGS) entry which is preliminary data.</text>
</comment>
<accession>A0A841QA84</accession>
<feature type="domain" description="VOC" evidence="1">
    <location>
        <begin position="3"/>
        <end position="115"/>
    </location>
</feature>
<name>A0A841QA84_9BACI</name>
<dbReference type="EMBL" id="JACHGH010000019">
    <property type="protein sequence ID" value="MBB6455338.1"/>
    <property type="molecule type" value="Genomic_DNA"/>
</dbReference>
<dbReference type="Gene3D" id="3.10.180.10">
    <property type="entry name" value="2,3-Dihydroxybiphenyl 1,2-Dioxygenase, domain 1"/>
    <property type="match status" value="1"/>
</dbReference>
<reference evidence="2 3" key="1">
    <citation type="submission" date="2020-08" db="EMBL/GenBank/DDBJ databases">
        <title>Genomic Encyclopedia of Type Strains, Phase IV (KMG-IV): sequencing the most valuable type-strain genomes for metagenomic binning, comparative biology and taxonomic classification.</title>
        <authorList>
            <person name="Goeker M."/>
        </authorList>
    </citation>
    <scope>NUCLEOTIDE SEQUENCE [LARGE SCALE GENOMIC DNA]</scope>
    <source>
        <strain evidence="2 3">DSM 19612</strain>
    </source>
</reference>
<proteinExistence type="predicted"/>
<dbReference type="InterPro" id="IPR052164">
    <property type="entry name" value="Anthracycline_SecMetBiosynth"/>
</dbReference>
<organism evidence="2 3">
    <name type="scientific">Salirhabdus euzebyi</name>
    <dbReference type="NCBI Taxonomy" id="394506"/>
    <lineage>
        <taxon>Bacteria</taxon>
        <taxon>Bacillati</taxon>
        <taxon>Bacillota</taxon>
        <taxon>Bacilli</taxon>
        <taxon>Bacillales</taxon>
        <taxon>Bacillaceae</taxon>
        <taxon>Salirhabdus</taxon>
    </lineage>
</organism>
<protein>
    <recommendedName>
        <fullName evidence="1">VOC domain-containing protein</fullName>
    </recommendedName>
</protein>
<evidence type="ECO:0000313" key="2">
    <source>
        <dbReference type="EMBL" id="MBB6455338.1"/>
    </source>
</evidence>
<dbReference type="InterPro" id="IPR041581">
    <property type="entry name" value="Glyoxalase_6"/>
</dbReference>
<dbReference type="InterPro" id="IPR029068">
    <property type="entry name" value="Glyas_Bleomycin-R_OHBP_Dase"/>
</dbReference>
<dbReference type="SUPFAM" id="SSF54593">
    <property type="entry name" value="Glyoxalase/Bleomycin resistance protein/Dihydroxybiphenyl dioxygenase"/>
    <property type="match status" value="1"/>
</dbReference>
<dbReference type="PROSITE" id="PS51819">
    <property type="entry name" value="VOC"/>
    <property type="match status" value="1"/>
</dbReference>
<dbReference type="Pfam" id="PF18029">
    <property type="entry name" value="Glyoxalase_6"/>
    <property type="match status" value="1"/>
</dbReference>
<keyword evidence="3" id="KW-1185">Reference proteome</keyword>
<gene>
    <name evidence="2" type="ORF">HNQ94_003838</name>
</gene>
<dbReference type="PANTHER" id="PTHR33993">
    <property type="entry name" value="GLYOXALASE-RELATED"/>
    <property type="match status" value="1"/>
</dbReference>
<evidence type="ECO:0000313" key="3">
    <source>
        <dbReference type="Proteomes" id="UP000581688"/>
    </source>
</evidence>
<dbReference type="Proteomes" id="UP000581688">
    <property type="component" value="Unassembled WGS sequence"/>
</dbReference>
<dbReference type="RefSeq" id="WP_174497907.1">
    <property type="nucleotide sequence ID" value="NZ_CADDWK010000022.1"/>
</dbReference>